<proteinExistence type="predicted"/>
<name>A0AAU9K5D3_9CILI</name>
<evidence type="ECO:0000313" key="3">
    <source>
        <dbReference type="Proteomes" id="UP001162131"/>
    </source>
</evidence>
<dbReference type="Proteomes" id="UP001162131">
    <property type="component" value="Unassembled WGS sequence"/>
</dbReference>
<keyword evidence="1" id="KW-0175">Coiled coil</keyword>
<gene>
    <name evidence="2" type="ORF">BSTOLATCC_MIC57948</name>
</gene>
<feature type="coiled-coil region" evidence="1">
    <location>
        <begin position="204"/>
        <end position="231"/>
    </location>
</feature>
<dbReference type="InterPro" id="IPR010604">
    <property type="entry name" value="Plant_AUG7"/>
</dbReference>
<protein>
    <submittedName>
        <fullName evidence="2">Uncharacterized protein</fullName>
    </submittedName>
</protein>
<dbReference type="GO" id="GO:0051011">
    <property type="term" value="F:microtubule minus-end binding"/>
    <property type="evidence" value="ECO:0007669"/>
    <property type="project" value="InterPro"/>
</dbReference>
<dbReference type="EMBL" id="CAJZBQ010000056">
    <property type="protein sequence ID" value="CAG9333128.1"/>
    <property type="molecule type" value="Genomic_DNA"/>
</dbReference>
<evidence type="ECO:0000313" key="2">
    <source>
        <dbReference type="EMBL" id="CAG9333128.1"/>
    </source>
</evidence>
<accession>A0AAU9K5D3</accession>
<evidence type="ECO:0000256" key="1">
    <source>
        <dbReference type="SAM" id="Coils"/>
    </source>
</evidence>
<comment type="caution">
    <text evidence="2">The sequence shown here is derived from an EMBL/GenBank/DDBJ whole genome shotgun (WGS) entry which is preliminary data.</text>
</comment>
<sequence length="296" mass="33936">MDNSKFLKLYENLVAIGYPLSSDSCSSIDEIEREMTIFLIPGEARLHIQEWLIEKYEPGILSDSDLNLLSENQYHRLHYAYLQIGLGAQSLEVIQGQCGHDSSISLLINLVELVKFSSADPVSTLKNSELCLNYITENLQDIFSQELKIFPPTFPQKYSSSSKNALIDLDQTIQYWENHLESLKSQTSLLNVEVFYEEPTKQQVKDLKEEIEKFSKEIKDYRSLYEQEIQQELAHKYYGLDQQAVSAIQSAPHFSPLLGIGKKSSDCKKSHEKVMKLLEDIENIWGMLNVIKTSSQ</sequence>
<keyword evidence="3" id="KW-1185">Reference proteome</keyword>
<reference evidence="2" key="1">
    <citation type="submission" date="2021-09" db="EMBL/GenBank/DDBJ databases">
        <authorList>
            <consortium name="AG Swart"/>
            <person name="Singh M."/>
            <person name="Singh A."/>
            <person name="Seah K."/>
            <person name="Emmerich C."/>
        </authorList>
    </citation>
    <scope>NUCLEOTIDE SEQUENCE</scope>
    <source>
        <strain evidence="2">ATCC30299</strain>
    </source>
</reference>
<organism evidence="2 3">
    <name type="scientific">Blepharisma stoltei</name>
    <dbReference type="NCBI Taxonomy" id="1481888"/>
    <lineage>
        <taxon>Eukaryota</taxon>
        <taxon>Sar</taxon>
        <taxon>Alveolata</taxon>
        <taxon>Ciliophora</taxon>
        <taxon>Postciliodesmatophora</taxon>
        <taxon>Heterotrichea</taxon>
        <taxon>Heterotrichida</taxon>
        <taxon>Blepharismidae</taxon>
        <taxon>Blepharisma</taxon>
    </lineage>
</organism>
<dbReference type="Pfam" id="PF06694">
    <property type="entry name" value="Plant_NMP1"/>
    <property type="match status" value="1"/>
</dbReference>
<dbReference type="AlphaFoldDB" id="A0AAU9K5D3"/>